<evidence type="ECO:0000256" key="7">
    <source>
        <dbReference type="SAM" id="Phobius"/>
    </source>
</evidence>
<comment type="similarity">
    <text evidence="1 5 6">Belongs to the peptidase S8 family.</text>
</comment>
<reference evidence="10 11" key="1">
    <citation type="submission" date="2017-06" db="EMBL/GenBank/DDBJ databases">
        <authorList>
            <consortium name="Pathogen Informatics"/>
        </authorList>
    </citation>
    <scope>NUCLEOTIDE SEQUENCE [LARGE SCALE GENOMIC DNA]</scope>
    <source>
        <strain evidence="10 11">NCTC13015</strain>
    </source>
</reference>
<evidence type="ECO:0000256" key="8">
    <source>
        <dbReference type="SAM" id="SignalP"/>
    </source>
</evidence>
<evidence type="ECO:0000256" key="6">
    <source>
        <dbReference type="RuleBase" id="RU003355"/>
    </source>
</evidence>
<protein>
    <submittedName>
        <fullName evidence="10">Serine protease</fullName>
        <ecNumber evidence="10">3.4.21.62</ecNumber>
    </submittedName>
</protein>
<name>A0A239YL80_9CORY</name>
<dbReference type="RefSeq" id="WP_051904721.1">
    <property type="nucleotide sequence ID" value="NZ_CP009211.1"/>
</dbReference>
<feature type="active site" description="Charge relay system" evidence="5">
    <location>
        <position position="108"/>
    </location>
</feature>
<dbReference type="InterPro" id="IPR036852">
    <property type="entry name" value="Peptidase_S8/S53_dom_sf"/>
</dbReference>
<evidence type="ECO:0000256" key="4">
    <source>
        <dbReference type="ARBA" id="ARBA00022825"/>
    </source>
</evidence>
<evidence type="ECO:0000256" key="1">
    <source>
        <dbReference type="ARBA" id="ARBA00011073"/>
    </source>
</evidence>
<gene>
    <name evidence="10" type="primary">apr</name>
    <name evidence="10" type="ORF">SAMEA4535761_00480</name>
</gene>
<keyword evidence="8" id="KW-0732">Signal</keyword>
<feature type="transmembrane region" description="Helical" evidence="7">
    <location>
        <begin position="364"/>
        <end position="384"/>
    </location>
</feature>
<feature type="domain" description="Peptidase S8/S53" evidence="9">
    <location>
        <begin position="66"/>
        <end position="321"/>
    </location>
</feature>
<dbReference type="InterPro" id="IPR023828">
    <property type="entry name" value="Peptidase_S8_Ser-AS"/>
</dbReference>
<dbReference type="SUPFAM" id="SSF52743">
    <property type="entry name" value="Subtilisin-like"/>
    <property type="match status" value="1"/>
</dbReference>
<keyword evidence="7" id="KW-0472">Membrane</keyword>
<keyword evidence="7" id="KW-1133">Transmembrane helix</keyword>
<keyword evidence="3 5" id="KW-0378">Hydrolase</keyword>
<proteinExistence type="inferred from homology"/>
<feature type="chain" id="PRO_5011287572" evidence="8">
    <location>
        <begin position="27"/>
        <end position="394"/>
    </location>
</feature>
<keyword evidence="2 5" id="KW-0645">Protease</keyword>
<organism evidence="10 11">
    <name type="scientific">Corynebacterium imitans</name>
    <dbReference type="NCBI Taxonomy" id="156978"/>
    <lineage>
        <taxon>Bacteria</taxon>
        <taxon>Bacillati</taxon>
        <taxon>Actinomycetota</taxon>
        <taxon>Actinomycetes</taxon>
        <taxon>Mycobacteriales</taxon>
        <taxon>Corynebacteriaceae</taxon>
        <taxon>Corynebacterium</taxon>
    </lineage>
</organism>
<dbReference type="PROSITE" id="PS51892">
    <property type="entry name" value="SUBTILASE"/>
    <property type="match status" value="1"/>
</dbReference>
<dbReference type="InterPro" id="IPR022398">
    <property type="entry name" value="Peptidase_S8_His-AS"/>
</dbReference>
<dbReference type="Gene3D" id="3.40.50.200">
    <property type="entry name" value="Peptidase S8/S53 domain"/>
    <property type="match status" value="1"/>
</dbReference>
<accession>A0A239YL80</accession>
<dbReference type="InterPro" id="IPR015500">
    <property type="entry name" value="Peptidase_S8_subtilisin-rel"/>
</dbReference>
<keyword evidence="4 5" id="KW-0720">Serine protease</keyword>
<evidence type="ECO:0000256" key="5">
    <source>
        <dbReference type="PROSITE-ProRule" id="PRU01240"/>
    </source>
</evidence>
<evidence type="ECO:0000256" key="2">
    <source>
        <dbReference type="ARBA" id="ARBA00022670"/>
    </source>
</evidence>
<dbReference type="GO" id="GO:0004252">
    <property type="term" value="F:serine-type endopeptidase activity"/>
    <property type="evidence" value="ECO:0007669"/>
    <property type="project" value="UniProtKB-UniRule"/>
</dbReference>
<evidence type="ECO:0000256" key="3">
    <source>
        <dbReference type="ARBA" id="ARBA00022801"/>
    </source>
</evidence>
<dbReference type="OrthoDB" id="9798386at2"/>
<evidence type="ECO:0000313" key="11">
    <source>
        <dbReference type="Proteomes" id="UP000215374"/>
    </source>
</evidence>
<dbReference type="EC" id="3.4.21.62" evidence="10"/>
<feature type="active site" description="Charge relay system" evidence="5">
    <location>
        <position position="288"/>
    </location>
</feature>
<feature type="active site" description="Charge relay system" evidence="5">
    <location>
        <position position="75"/>
    </location>
</feature>
<dbReference type="Pfam" id="PF00082">
    <property type="entry name" value="Peptidase_S8"/>
    <property type="match status" value="1"/>
</dbReference>
<dbReference type="InterPro" id="IPR050131">
    <property type="entry name" value="Peptidase_S8_subtilisin-like"/>
</dbReference>
<dbReference type="PRINTS" id="PR00723">
    <property type="entry name" value="SUBTILISIN"/>
</dbReference>
<dbReference type="PANTHER" id="PTHR43806:SF11">
    <property type="entry name" value="CEREVISIN-RELATED"/>
    <property type="match status" value="1"/>
</dbReference>
<evidence type="ECO:0000259" key="9">
    <source>
        <dbReference type="Pfam" id="PF00082"/>
    </source>
</evidence>
<dbReference type="Proteomes" id="UP000215374">
    <property type="component" value="Chromosome 1"/>
</dbReference>
<dbReference type="InterPro" id="IPR023827">
    <property type="entry name" value="Peptidase_S8_Asp-AS"/>
</dbReference>
<keyword evidence="7" id="KW-0812">Transmembrane</keyword>
<dbReference type="InterPro" id="IPR000209">
    <property type="entry name" value="Peptidase_S8/S53_dom"/>
</dbReference>
<dbReference type="AlphaFoldDB" id="A0A239YL80"/>
<dbReference type="PANTHER" id="PTHR43806">
    <property type="entry name" value="PEPTIDASE S8"/>
    <property type="match status" value="1"/>
</dbReference>
<dbReference type="PROSITE" id="PS00136">
    <property type="entry name" value="SUBTILASE_ASP"/>
    <property type="match status" value="1"/>
</dbReference>
<dbReference type="GO" id="GO:0006508">
    <property type="term" value="P:proteolysis"/>
    <property type="evidence" value="ECO:0007669"/>
    <property type="project" value="UniProtKB-KW"/>
</dbReference>
<sequence length="394" mass="40487">MKRFTALAAAALLCAPLPLLAPTAHAQDYACAVPVHASPPAPLNVDEQARQARTDPVDRAHRFATGAGVRVAVIDTGVHPHPELTRLDRGRDFVDHDNPDPFADCDSHGTVVAGIIAGKTHGVAPDAELIAIRQTSAHYRDRESDDPNAGSLATLADAIHNAIDERADIINISVVSCQPPEIAERIDTQPLDIALAHAEAEGVVVVAAAGNESGECAQGYTVFPAHSPTVLAVAAREDAQTLAGYSIRVPGPALSAQGTVPLALASDGTGFATGTHSDNGPAPYAGTSFAAPVVTGAAALLMQRYPHLHPAEVRAHLYAASQPSGGALDPLAAVTQLPPASSSDAEPLALRPAEEQVSASVGKLGNVLLAAAMLLVCLFAAPLVRARVAGRRSS</sequence>
<dbReference type="PROSITE" id="PS00137">
    <property type="entry name" value="SUBTILASE_HIS"/>
    <property type="match status" value="1"/>
</dbReference>
<feature type="signal peptide" evidence="8">
    <location>
        <begin position="1"/>
        <end position="26"/>
    </location>
</feature>
<dbReference type="EMBL" id="LT906467">
    <property type="protein sequence ID" value="SNV58978.1"/>
    <property type="molecule type" value="Genomic_DNA"/>
</dbReference>
<evidence type="ECO:0000313" key="10">
    <source>
        <dbReference type="EMBL" id="SNV58978.1"/>
    </source>
</evidence>
<dbReference type="PROSITE" id="PS00138">
    <property type="entry name" value="SUBTILASE_SER"/>
    <property type="match status" value="1"/>
</dbReference>